<dbReference type="Gene3D" id="3.40.50.10260">
    <property type="entry name" value="YjeF N-terminal domain"/>
    <property type="match status" value="1"/>
</dbReference>
<dbReference type="PROSITE" id="PS51385">
    <property type="entry name" value="YJEF_N"/>
    <property type="match status" value="1"/>
</dbReference>
<dbReference type="Pfam" id="PF03853">
    <property type="entry name" value="YjeF_N"/>
    <property type="match status" value="1"/>
</dbReference>
<sequence length="218" mass="23807">MQVTSLSLEAFKEMDYWAVEKYNLSIELMMENAGLQLARLVAKRASETSVITIGVGNGNNGGGGLVAARRLAAWGFNVNLDLVVPITKDLPKAQLERALLFGAKEGIPKITDIWVDGYLGFSQRLPLSDAFVKSIELANESSAFRISLDIPVGISKDGKLSGFKANQVMTLAAPKTILEKLPSGVEVFVADLGIPESVYEHFNIKMPDFKEHQLIKIK</sequence>
<name>A0A0F9UHE7_9ZZZZ</name>
<dbReference type="EMBL" id="LAZR01000093">
    <property type="protein sequence ID" value="KKN92655.1"/>
    <property type="molecule type" value="Genomic_DNA"/>
</dbReference>
<protein>
    <recommendedName>
        <fullName evidence="1">YjeF N-terminal domain-containing protein</fullName>
    </recommendedName>
</protein>
<dbReference type="InterPro" id="IPR036652">
    <property type="entry name" value="YjeF_N_dom_sf"/>
</dbReference>
<dbReference type="InterPro" id="IPR004443">
    <property type="entry name" value="YjeF_N_dom"/>
</dbReference>
<proteinExistence type="inferred from homology"/>
<dbReference type="HAMAP" id="MF_01966">
    <property type="entry name" value="NADHX_epimerase"/>
    <property type="match status" value="1"/>
</dbReference>
<evidence type="ECO:0000313" key="2">
    <source>
        <dbReference type="EMBL" id="KKN92655.1"/>
    </source>
</evidence>
<dbReference type="AlphaFoldDB" id="A0A0F9UHE7"/>
<reference evidence="2" key="1">
    <citation type="journal article" date="2015" name="Nature">
        <title>Complex archaea that bridge the gap between prokaryotes and eukaryotes.</title>
        <authorList>
            <person name="Spang A."/>
            <person name="Saw J.H."/>
            <person name="Jorgensen S.L."/>
            <person name="Zaremba-Niedzwiedzka K."/>
            <person name="Martijn J."/>
            <person name="Lind A.E."/>
            <person name="van Eijk R."/>
            <person name="Schleper C."/>
            <person name="Guy L."/>
            <person name="Ettema T.J."/>
        </authorList>
    </citation>
    <scope>NUCLEOTIDE SEQUENCE</scope>
</reference>
<gene>
    <name evidence="2" type="ORF">LCGC14_0205890</name>
</gene>
<dbReference type="NCBIfam" id="TIGR00197">
    <property type="entry name" value="yjeF_nterm"/>
    <property type="match status" value="1"/>
</dbReference>
<dbReference type="SUPFAM" id="SSF64153">
    <property type="entry name" value="YjeF N-terminal domain-like"/>
    <property type="match status" value="1"/>
</dbReference>
<accession>A0A0F9UHE7</accession>
<evidence type="ECO:0000259" key="1">
    <source>
        <dbReference type="PROSITE" id="PS51385"/>
    </source>
</evidence>
<feature type="domain" description="YjeF N-terminal" evidence="1">
    <location>
        <begin position="11"/>
        <end position="200"/>
    </location>
</feature>
<organism evidence="2">
    <name type="scientific">marine sediment metagenome</name>
    <dbReference type="NCBI Taxonomy" id="412755"/>
    <lineage>
        <taxon>unclassified sequences</taxon>
        <taxon>metagenomes</taxon>
        <taxon>ecological metagenomes</taxon>
    </lineage>
</organism>
<comment type="caution">
    <text evidence="2">The sequence shown here is derived from an EMBL/GenBank/DDBJ whole genome shotgun (WGS) entry which is preliminary data.</text>
</comment>